<feature type="compositionally biased region" description="Basic and acidic residues" evidence="9">
    <location>
        <begin position="9"/>
        <end position="22"/>
    </location>
</feature>
<dbReference type="STRING" id="1076935.U4L606"/>
<dbReference type="CDD" id="cd00067">
    <property type="entry name" value="GAL4"/>
    <property type="match status" value="1"/>
</dbReference>
<sequence>MSSSPSPTRVKDTRPRGSDADGKNIPFQVACARCKRGKKKCNNMLPCKKCADAGVECVYTAHEKKRPVSREVVTALELLLEARNTQIEELQGQIEALRGIVNWWEWFVGDLAQNGSEYRDLMLAGFRPGGGVDANTGPIPPPQSPPPPALSPRIGNIKVHAAHPGPPTKPSGNGAGPAAVMAPVAPVGVPAPAASGAGPVAVTRGGGLSILLGPTSSQIANGAAYIKPPHQPPFSLNNDGHALLAPQGEDCKRLMSLFFLRLYPYHMHFYREFFLRDLHAGGGPYYSDLLMYAICSVAALVSKDPAERQRSELFARRAQGLLYDSGMDSPDITVLQALLLLSQREIGQGNGTKAWMFAGMAFRLAHEMGLHLDPDNFESGTSETADIEREIRRRCYWGAFCIDKWTSLYFGRPPALSPRESDVRETKRIQYPAWWSTWASSTLDPSMIRDDLFSGKKTPQDEDGAALIGTLLCGIDLTKIVHKMLTNVFEIRSQKDPASMAAATTEIHLELTRWLNSLPRKVHWNEWSSDVEPYVLVLHMMYHTVLITLHRPPLPASTTSPDFTLCWHSVTSIVKLIRQYTRGNNPLYLPVTFIHTCTAAASIILMRRHILAPDDVVNNEDEDEAAKYLMVILDALEGCGTSWAAAMQAKQAILVADEEAKRRRDEMVNAQSGASAAGWQQWGQDEVMGGMGGVAGFLDLEYWEEGMQE</sequence>
<dbReference type="PROSITE" id="PS50048">
    <property type="entry name" value="ZN2_CY6_FUNGAL_2"/>
    <property type="match status" value="1"/>
</dbReference>
<dbReference type="GO" id="GO:0000981">
    <property type="term" value="F:DNA-binding transcription factor activity, RNA polymerase II-specific"/>
    <property type="evidence" value="ECO:0007669"/>
    <property type="project" value="InterPro"/>
</dbReference>
<evidence type="ECO:0000256" key="9">
    <source>
        <dbReference type="SAM" id="MobiDB-lite"/>
    </source>
</evidence>
<name>U4L606_PYROM</name>
<proteinExistence type="predicted"/>
<dbReference type="PROSITE" id="PS00463">
    <property type="entry name" value="ZN2_CY6_FUNGAL_1"/>
    <property type="match status" value="1"/>
</dbReference>
<dbReference type="SMART" id="SM00066">
    <property type="entry name" value="GAL4"/>
    <property type="match status" value="1"/>
</dbReference>
<dbReference type="InterPro" id="IPR001138">
    <property type="entry name" value="Zn2Cys6_DnaBD"/>
</dbReference>
<protein>
    <submittedName>
        <fullName evidence="11">Similar to Uncharacterized transcriptional regulatory protein C1683.13c acc. no. Q9P6I9</fullName>
    </submittedName>
</protein>
<keyword evidence="8" id="KW-0175">Coiled coil</keyword>
<dbReference type="InterPro" id="IPR051615">
    <property type="entry name" value="Transcr_Regulatory_Elem"/>
</dbReference>
<accession>U4L606</accession>
<feature type="domain" description="Zn(2)-C6 fungal-type" evidence="10">
    <location>
        <begin position="30"/>
        <end position="59"/>
    </location>
</feature>
<keyword evidence="12" id="KW-1185">Reference proteome</keyword>
<dbReference type="eggNOG" id="ENOG502QQZ4">
    <property type="taxonomic scope" value="Eukaryota"/>
</dbReference>
<evidence type="ECO:0000313" key="11">
    <source>
        <dbReference type="EMBL" id="CCX07871.1"/>
    </source>
</evidence>
<dbReference type="Pfam" id="PF04082">
    <property type="entry name" value="Fungal_trans"/>
    <property type="match status" value="1"/>
</dbReference>
<keyword evidence="6" id="KW-0804">Transcription</keyword>
<gene>
    <name evidence="11" type="ORF">PCON_07460</name>
</gene>
<evidence type="ECO:0000313" key="12">
    <source>
        <dbReference type="Proteomes" id="UP000018144"/>
    </source>
</evidence>
<reference evidence="11 12" key="1">
    <citation type="journal article" date="2013" name="PLoS Genet.">
        <title>The genome and development-dependent transcriptomes of Pyronema confluens: a window into fungal evolution.</title>
        <authorList>
            <person name="Traeger S."/>
            <person name="Altegoer F."/>
            <person name="Freitag M."/>
            <person name="Gabaldon T."/>
            <person name="Kempken F."/>
            <person name="Kumar A."/>
            <person name="Marcet-Houben M."/>
            <person name="Poggeler S."/>
            <person name="Stajich J.E."/>
            <person name="Nowrousian M."/>
        </authorList>
    </citation>
    <scope>NUCLEOTIDE SEQUENCE [LARGE SCALE GENOMIC DNA]</scope>
    <source>
        <strain evidence="12">CBS 100304</strain>
        <tissue evidence="11">Vegetative mycelium</tissue>
    </source>
</reference>
<dbReference type="GO" id="GO:0006351">
    <property type="term" value="P:DNA-templated transcription"/>
    <property type="evidence" value="ECO:0007669"/>
    <property type="project" value="InterPro"/>
</dbReference>
<dbReference type="Gene3D" id="4.10.240.10">
    <property type="entry name" value="Zn(2)-C6 fungal-type DNA-binding domain"/>
    <property type="match status" value="1"/>
</dbReference>
<dbReference type="GO" id="GO:0003677">
    <property type="term" value="F:DNA binding"/>
    <property type="evidence" value="ECO:0007669"/>
    <property type="project" value="UniProtKB-KW"/>
</dbReference>
<dbReference type="AlphaFoldDB" id="U4L606"/>
<feature type="region of interest" description="Disordered" evidence="9">
    <location>
        <begin position="1"/>
        <end position="22"/>
    </location>
</feature>
<evidence type="ECO:0000259" key="10">
    <source>
        <dbReference type="PROSITE" id="PS50048"/>
    </source>
</evidence>
<feature type="region of interest" description="Disordered" evidence="9">
    <location>
        <begin position="158"/>
        <end position="177"/>
    </location>
</feature>
<keyword evidence="7" id="KW-0539">Nucleus</keyword>
<dbReference type="SMART" id="SM00906">
    <property type="entry name" value="Fungal_trans"/>
    <property type="match status" value="1"/>
</dbReference>
<organism evidence="11 12">
    <name type="scientific">Pyronema omphalodes (strain CBS 100304)</name>
    <name type="common">Pyronema confluens</name>
    <dbReference type="NCBI Taxonomy" id="1076935"/>
    <lineage>
        <taxon>Eukaryota</taxon>
        <taxon>Fungi</taxon>
        <taxon>Dikarya</taxon>
        <taxon>Ascomycota</taxon>
        <taxon>Pezizomycotina</taxon>
        <taxon>Pezizomycetes</taxon>
        <taxon>Pezizales</taxon>
        <taxon>Pyronemataceae</taxon>
        <taxon>Pyronema</taxon>
    </lineage>
</organism>
<dbReference type="CDD" id="cd12148">
    <property type="entry name" value="fungal_TF_MHR"/>
    <property type="match status" value="1"/>
</dbReference>
<evidence type="ECO:0000256" key="6">
    <source>
        <dbReference type="ARBA" id="ARBA00023163"/>
    </source>
</evidence>
<evidence type="ECO:0000256" key="2">
    <source>
        <dbReference type="ARBA" id="ARBA00022723"/>
    </source>
</evidence>
<evidence type="ECO:0000256" key="4">
    <source>
        <dbReference type="ARBA" id="ARBA00023015"/>
    </source>
</evidence>
<keyword evidence="3" id="KW-0862">Zinc</keyword>
<dbReference type="OMA" id="RTICIHA"/>
<feature type="coiled-coil region" evidence="8">
    <location>
        <begin position="73"/>
        <end position="100"/>
    </location>
</feature>
<evidence type="ECO:0000256" key="5">
    <source>
        <dbReference type="ARBA" id="ARBA00023125"/>
    </source>
</evidence>
<evidence type="ECO:0000256" key="3">
    <source>
        <dbReference type="ARBA" id="ARBA00022833"/>
    </source>
</evidence>
<dbReference type="InterPro" id="IPR036864">
    <property type="entry name" value="Zn2-C6_fun-type_DNA-bd_sf"/>
</dbReference>
<dbReference type="InterPro" id="IPR007219">
    <property type="entry name" value="XnlR_reg_dom"/>
</dbReference>
<keyword evidence="4" id="KW-0805">Transcription regulation</keyword>
<keyword evidence="5" id="KW-0238">DNA-binding</keyword>
<evidence type="ECO:0000256" key="7">
    <source>
        <dbReference type="ARBA" id="ARBA00023242"/>
    </source>
</evidence>
<dbReference type="EMBL" id="HF935378">
    <property type="protein sequence ID" value="CCX07871.1"/>
    <property type="molecule type" value="Genomic_DNA"/>
</dbReference>
<dbReference type="PANTHER" id="PTHR31313:SF81">
    <property type="entry name" value="TY1 ENHANCER ACTIVATOR"/>
    <property type="match status" value="1"/>
</dbReference>
<dbReference type="SUPFAM" id="SSF57701">
    <property type="entry name" value="Zn2/Cys6 DNA-binding domain"/>
    <property type="match status" value="1"/>
</dbReference>
<dbReference type="Proteomes" id="UP000018144">
    <property type="component" value="Unassembled WGS sequence"/>
</dbReference>
<evidence type="ECO:0000256" key="1">
    <source>
        <dbReference type="ARBA" id="ARBA00004123"/>
    </source>
</evidence>
<evidence type="ECO:0000256" key="8">
    <source>
        <dbReference type="SAM" id="Coils"/>
    </source>
</evidence>
<keyword evidence="2" id="KW-0479">Metal-binding</keyword>
<dbReference type="PANTHER" id="PTHR31313">
    <property type="entry name" value="TY1 ENHANCER ACTIVATOR"/>
    <property type="match status" value="1"/>
</dbReference>
<comment type="subcellular location">
    <subcellularLocation>
        <location evidence="1">Nucleus</location>
    </subcellularLocation>
</comment>
<dbReference type="GO" id="GO:0005634">
    <property type="term" value="C:nucleus"/>
    <property type="evidence" value="ECO:0007669"/>
    <property type="project" value="UniProtKB-SubCell"/>
</dbReference>
<dbReference type="OrthoDB" id="4161332at2759"/>
<dbReference type="GO" id="GO:0008270">
    <property type="term" value="F:zinc ion binding"/>
    <property type="evidence" value="ECO:0007669"/>
    <property type="project" value="InterPro"/>
</dbReference>
<dbReference type="Pfam" id="PF00172">
    <property type="entry name" value="Zn_clus"/>
    <property type="match status" value="1"/>
</dbReference>